<evidence type="ECO:0000313" key="1">
    <source>
        <dbReference type="EMBL" id="ETO08918.1"/>
    </source>
</evidence>
<accession>X6M4M0</accession>
<gene>
    <name evidence="1" type="ORF">RFI_28471</name>
</gene>
<name>X6M4M0_RETFI</name>
<reference evidence="1 2" key="1">
    <citation type="journal article" date="2013" name="Curr. Biol.">
        <title>The Genome of the Foraminiferan Reticulomyxa filosa.</title>
        <authorList>
            <person name="Glockner G."/>
            <person name="Hulsmann N."/>
            <person name="Schleicher M."/>
            <person name="Noegel A.A."/>
            <person name="Eichinger L."/>
            <person name="Gallinger C."/>
            <person name="Pawlowski J."/>
            <person name="Sierra R."/>
            <person name="Euteneuer U."/>
            <person name="Pillet L."/>
            <person name="Moustafa A."/>
            <person name="Platzer M."/>
            <person name="Groth M."/>
            <person name="Szafranski K."/>
            <person name="Schliwa M."/>
        </authorList>
    </citation>
    <scope>NUCLEOTIDE SEQUENCE [LARGE SCALE GENOMIC DNA]</scope>
</reference>
<organism evidence="1 2">
    <name type="scientific">Reticulomyxa filosa</name>
    <dbReference type="NCBI Taxonomy" id="46433"/>
    <lineage>
        <taxon>Eukaryota</taxon>
        <taxon>Sar</taxon>
        <taxon>Rhizaria</taxon>
        <taxon>Retaria</taxon>
        <taxon>Foraminifera</taxon>
        <taxon>Monothalamids</taxon>
        <taxon>Reticulomyxidae</taxon>
        <taxon>Reticulomyxa</taxon>
    </lineage>
</organism>
<dbReference type="AlphaFoldDB" id="X6M4M0"/>
<sequence>MIALEQIQKKKIEKSVEKTSFDKEMEARFGPGVDTFFCGNYLIVFNSAENDETYSLQIDPFSLRLTRSKSVPLFEIAQGTHLFRFLNWTNDNLGKRDLIKRKTRKIVGMNADIEVPDLKLDLLRFFISKNSYTCNKTLKTHEIATLSVS</sequence>
<proteinExistence type="predicted"/>
<protein>
    <submittedName>
        <fullName evidence="1">Uncharacterized protein</fullName>
    </submittedName>
</protein>
<dbReference type="EMBL" id="ASPP01024557">
    <property type="protein sequence ID" value="ETO08918.1"/>
    <property type="molecule type" value="Genomic_DNA"/>
</dbReference>
<dbReference type="Proteomes" id="UP000023152">
    <property type="component" value="Unassembled WGS sequence"/>
</dbReference>
<comment type="caution">
    <text evidence="1">The sequence shown here is derived from an EMBL/GenBank/DDBJ whole genome shotgun (WGS) entry which is preliminary data.</text>
</comment>
<keyword evidence="2" id="KW-1185">Reference proteome</keyword>
<evidence type="ECO:0000313" key="2">
    <source>
        <dbReference type="Proteomes" id="UP000023152"/>
    </source>
</evidence>